<organism evidence="7 8">
    <name type="scientific">Flavisolibacter ginsenosidimutans</name>
    <dbReference type="NCBI Taxonomy" id="661481"/>
    <lineage>
        <taxon>Bacteria</taxon>
        <taxon>Pseudomonadati</taxon>
        <taxon>Bacteroidota</taxon>
        <taxon>Chitinophagia</taxon>
        <taxon>Chitinophagales</taxon>
        <taxon>Chitinophagaceae</taxon>
        <taxon>Flavisolibacter</taxon>
    </lineage>
</organism>
<reference evidence="7 8" key="1">
    <citation type="journal article" date="2015" name="Int. J. Syst. Evol. Microbiol.">
        <title>Flavisolibacter ginsenosidimutans sp. nov., with ginsenoside-converting activity isolated from soil used for cultivating ginseng.</title>
        <authorList>
            <person name="Zhao Y."/>
            <person name="Liu Q."/>
            <person name="Kang M.S."/>
            <person name="Jin F."/>
            <person name="Yu H."/>
            <person name="Im W.T."/>
        </authorList>
    </citation>
    <scope>NUCLEOTIDE SEQUENCE [LARGE SCALE GENOMIC DNA]</scope>
    <source>
        <strain evidence="7 8">Gsoil 636</strain>
    </source>
</reference>
<dbReference type="InterPro" id="IPR017039">
    <property type="entry name" value="Virul_fac_BrkB"/>
</dbReference>
<dbReference type="Proteomes" id="UP000321204">
    <property type="component" value="Chromosome"/>
</dbReference>
<sequence length="309" mass="34526">MAHAVQTKLKFSLSHLPAIFKRAFAHLIHNDPLRMAGATAFFTSFALPFILILLTQFMGLVLDPLKIRHSLFRDLSGIVGEQSVRQVVDTLIAFRQLAHNVWITAFGFLFLLMVATTMLMVIKSSINQLWRIKVVEGRSVAKQLRTRLQSVLIILATGVLILVSILAEAAKAQMGKSIAAVFPALALYINSVFNYVLSLLFVTLWFGVLFRLLPDARPSWKVAFSGAFVTAILFTAGKYVLRLLLINSNISNLYGASASVVLVLLFVFYSSLILYFGASFTHVWSAYLHEPVKPLPYASRYEVREIKES</sequence>
<dbReference type="PANTHER" id="PTHR30213">
    <property type="entry name" value="INNER MEMBRANE PROTEIN YHJD"/>
    <property type="match status" value="1"/>
</dbReference>
<keyword evidence="3 6" id="KW-0812">Transmembrane</keyword>
<feature type="transmembrane region" description="Helical" evidence="6">
    <location>
        <begin position="40"/>
        <end position="62"/>
    </location>
</feature>
<proteinExistence type="predicted"/>
<protein>
    <submittedName>
        <fullName evidence="7">YihY/virulence factor BrkB family protein</fullName>
    </submittedName>
</protein>
<dbReference type="AlphaFoldDB" id="A0A5B8UPC2"/>
<feature type="transmembrane region" description="Helical" evidence="6">
    <location>
        <begin position="187"/>
        <end position="210"/>
    </location>
</feature>
<evidence type="ECO:0000256" key="3">
    <source>
        <dbReference type="ARBA" id="ARBA00022692"/>
    </source>
</evidence>
<feature type="transmembrane region" description="Helical" evidence="6">
    <location>
        <begin position="148"/>
        <end position="167"/>
    </location>
</feature>
<evidence type="ECO:0000256" key="5">
    <source>
        <dbReference type="ARBA" id="ARBA00023136"/>
    </source>
</evidence>
<keyword evidence="2" id="KW-1003">Cell membrane</keyword>
<keyword evidence="8" id="KW-1185">Reference proteome</keyword>
<dbReference type="Pfam" id="PF03631">
    <property type="entry name" value="Virul_fac_BrkB"/>
    <property type="match status" value="1"/>
</dbReference>
<dbReference type="GO" id="GO:0005886">
    <property type="term" value="C:plasma membrane"/>
    <property type="evidence" value="ECO:0007669"/>
    <property type="project" value="UniProtKB-SubCell"/>
</dbReference>
<comment type="subcellular location">
    <subcellularLocation>
        <location evidence="1">Cell membrane</location>
        <topology evidence="1">Multi-pass membrane protein</topology>
    </subcellularLocation>
</comment>
<keyword evidence="5 6" id="KW-0472">Membrane</keyword>
<feature type="transmembrane region" description="Helical" evidence="6">
    <location>
        <begin position="253"/>
        <end position="276"/>
    </location>
</feature>
<evidence type="ECO:0000256" key="4">
    <source>
        <dbReference type="ARBA" id="ARBA00022989"/>
    </source>
</evidence>
<feature type="transmembrane region" description="Helical" evidence="6">
    <location>
        <begin position="101"/>
        <end position="122"/>
    </location>
</feature>
<dbReference type="EMBL" id="CP042433">
    <property type="protein sequence ID" value="QEC58202.1"/>
    <property type="molecule type" value="Genomic_DNA"/>
</dbReference>
<evidence type="ECO:0000313" key="8">
    <source>
        <dbReference type="Proteomes" id="UP000321204"/>
    </source>
</evidence>
<dbReference type="KEGG" id="fgg:FSB75_20605"/>
<feature type="transmembrane region" description="Helical" evidence="6">
    <location>
        <begin position="222"/>
        <end position="241"/>
    </location>
</feature>
<evidence type="ECO:0000256" key="6">
    <source>
        <dbReference type="SAM" id="Phobius"/>
    </source>
</evidence>
<evidence type="ECO:0000313" key="7">
    <source>
        <dbReference type="EMBL" id="QEC58202.1"/>
    </source>
</evidence>
<accession>A0A5B8UPC2</accession>
<evidence type="ECO:0000256" key="1">
    <source>
        <dbReference type="ARBA" id="ARBA00004651"/>
    </source>
</evidence>
<dbReference type="RefSeq" id="WP_146791316.1">
    <property type="nucleotide sequence ID" value="NZ_BAABIO010000003.1"/>
</dbReference>
<keyword evidence="4 6" id="KW-1133">Transmembrane helix</keyword>
<evidence type="ECO:0000256" key="2">
    <source>
        <dbReference type="ARBA" id="ARBA00022475"/>
    </source>
</evidence>
<gene>
    <name evidence="7" type="ORF">FSB75_20605</name>
</gene>
<dbReference type="OrthoDB" id="9797028at2"/>
<dbReference type="PIRSF" id="PIRSF035875">
    <property type="entry name" value="RNase_BN"/>
    <property type="match status" value="1"/>
</dbReference>
<name>A0A5B8UPC2_9BACT</name>
<dbReference type="PANTHER" id="PTHR30213:SF1">
    <property type="entry name" value="INNER MEMBRANE PROTEIN YHJD"/>
    <property type="match status" value="1"/>
</dbReference>